<dbReference type="PROSITE" id="PS50158">
    <property type="entry name" value="ZF_CCHC"/>
    <property type="match status" value="1"/>
</dbReference>
<sequence length="114" mass="11730">MQKTVTQAWKPPAGRAGAKTTPAAAERATKGPGFKPRGLPACSYCGMTGHFKSDCEDLTTDIKTLGVRLTMRDYYLDGEKIEAAILRDEVDPSGGSRGGESGGGGGAGVLQGAV</sequence>
<dbReference type="HOGENOM" id="CLU_2122215_0_0_1"/>
<feature type="compositionally biased region" description="Gly residues" evidence="3">
    <location>
        <begin position="95"/>
        <end position="114"/>
    </location>
</feature>
<evidence type="ECO:0000313" key="6">
    <source>
        <dbReference type="Proteomes" id="UP000008783"/>
    </source>
</evidence>
<dbReference type="InParanoid" id="E3LAU7"/>
<dbReference type="VEuPathDB" id="FungiDB:PGTG_19567"/>
<dbReference type="GO" id="GO:0008270">
    <property type="term" value="F:zinc ion binding"/>
    <property type="evidence" value="ECO:0007669"/>
    <property type="project" value="UniProtKB-KW"/>
</dbReference>
<dbReference type="InterPro" id="IPR001878">
    <property type="entry name" value="Znf_CCHC"/>
</dbReference>
<keyword evidence="1" id="KW-0507">mRNA processing</keyword>
<dbReference type="OrthoDB" id="10599385at2759"/>
<evidence type="ECO:0000256" key="1">
    <source>
        <dbReference type="ARBA" id="ARBA00022664"/>
    </source>
</evidence>
<evidence type="ECO:0000256" key="3">
    <source>
        <dbReference type="SAM" id="MobiDB-lite"/>
    </source>
</evidence>
<dbReference type="Proteomes" id="UP000008783">
    <property type="component" value="Unassembled WGS sequence"/>
</dbReference>
<accession>E3LAU7</accession>
<dbReference type="KEGG" id="pgr:PGTG_19567"/>
<keyword evidence="6" id="KW-1185">Reference proteome</keyword>
<feature type="domain" description="CCHC-type" evidence="4">
    <location>
        <begin position="42"/>
        <end position="57"/>
    </location>
</feature>
<dbReference type="GO" id="GO:0006397">
    <property type="term" value="P:mRNA processing"/>
    <property type="evidence" value="ECO:0007669"/>
    <property type="project" value="UniProtKB-KW"/>
</dbReference>
<dbReference type="InterPro" id="IPR036875">
    <property type="entry name" value="Znf_CCHC_sf"/>
</dbReference>
<dbReference type="SUPFAM" id="SSF57756">
    <property type="entry name" value="Retrovirus zinc finger-like domains"/>
    <property type="match status" value="1"/>
</dbReference>
<dbReference type="GO" id="GO:0003676">
    <property type="term" value="F:nucleic acid binding"/>
    <property type="evidence" value="ECO:0007669"/>
    <property type="project" value="InterPro"/>
</dbReference>
<reference key="1">
    <citation type="submission" date="2007-01" db="EMBL/GenBank/DDBJ databases">
        <title>The Genome Sequence of Puccinia graminis f. sp. tritici Strain CRL 75-36-700-3.</title>
        <authorList>
            <consortium name="The Broad Institute Genome Sequencing Platform"/>
            <person name="Birren B."/>
            <person name="Lander E."/>
            <person name="Galagan J."/>
            <person name="Nusbaum C."/>
            <person name="Devon K."/>
            <person name="Cuomo C."/>
            <person name="Jaffe D."/>
            <person name="Butler J."/>
            <person name="Alvarez P."/>
            <person name="Gnerre S."/>
            <person name="Grabherr M."/>
            <person name="Mauceli E."/>
            <person name="Brockman W."/>
            <person name="Young S."/>
            <person name="LaButti K."/>
            <person name="Sykes S."/>
            <person name="DeCaprio D."/>
            <person name="Crawford M."/>
            <person name="Koehrsen M."/>
            <person name="Engels R."/>
            <person name="Montgomery P."/>
            <person name="Pearson M."/>
            <person name="Howarth C."/>
            <person name="Larson L."/>
            <person name="White J."/>
            <person name="Zeng Q."/>
            <person name="Kodira C."/>
            <person name="Yandava C."/>
            <person name="Alvarado L."/>
            <person name="O'Leary S."/>
            <person name="Szabo L."/>
            <person name="Dean R."/>
            <person name="Schein J."/>
        </authorList>
    </citation>
    <scope>NUCLEOTIDE SEQUENCE</scope>
    <source>
        <strain>CRL 75-36-700-3</strain>
    </source>
</reference>
<reference evidence="6" key="2">
    <citation type="journal article" date="2011" name="Proc. Natl. Acad. Sci. U.S.A.">
        <title>Obligate biotrophy features unraveled by the genomic analysis of rust fungi.</title>
        <authorList>
            <person name="Duplessis S."/>
            <person name="Cuomo C.A."/>
            <person name="Lin Y.-C."/>
            <person name="Aerts A."/>
            <person name="Tisserant E."/>
            <person name="Veneault-Fourrey C."/>
            <person name="Joly D.L."/>
            <person name="Hacquard S."/>
            <person name="Amselem J."/>
            <person name="Cantarel B.L."/>
            <person name="Chiu R."/>
            <person name="Coutinho P.M."/>
            <person name="Feau N."/>
            <person name="Field M."/>
            <person name="Frey P."/>
            <person name="Gelhaye E."/>
            <person name="Goldberg J."/>
            <person name="Grabherr M.G."/>
            <person name="Kodira C.D."/>
            <person name="Kohler A."/>
            <person name="Kuees U."/>
            <person name="Lindquist E.A."/>
            <person name="Lucas S.M."/>
            <person name="Mago R."/>
            <person name="Mauceli E."/>
            <person name="Morin E."/>
            <person name="Murat C."/>
            <person name="Pangilinan J.L."/>
            <person name="Park R."/>
            <person name="Pearson M."/>
            <person name="Quesneville H."/>
            <person name="Rouhier N."/>
            <person name="Sakthikumar S."/>
            <person name="Salamov A.A."/>
            <person name="Schmutz J."/>
            <person name="Selles B."/>
            <person name="Shapiro H."/>
            <person name="Tanguay P."/>
            <person name="Tuskan G.A."/>
            <person name="Henrissat B."/>
            <person name="Van de Peer Y."/>
            <person name="Rouze P."/>
            <person name="Ellis J.G."/>
            <person name="Dodds P.N."/>
            <person name="Schein J.E."/>
            <person name="Zhong S."/>
            <person name="Hamelin R.C."/>
            <person name="Grigoriev I.V."/>
            <person name="Szabo L.J."/>
            <person name="Martin F."/>
        </authorList>
    </citation>
    <scope>NUCLEOTIDE SEQUENCE [LARGE SCALE GENOMIC DNA]</scope>
    <source>
        <strain evidence="6">CRL 75-36-700-3 / race SCCL</strain>
    </source>
</reference>
<dbReference type="EMBL" id="DS178402">
    <property type="protein sequence ID" value="EFP93672.1"/>
    <property type="molecule type" value="Genomic_DNA"/>
</dbReference>
<dbReference type="RefSeq" id="XP_003338091.1">
    <property type="nucleotide sequence ID" value="XM_003338043.1"/>
</dbReference>
<organism evidence="5 6">
    <name type="scientific">Puccinia graminis f. sp. tritici (strain CRL 75-36-700-3 / race SCCL)</name>
    <name type="common">Black stem rust fungus</name>
    <dbReference type="NCBI Taxonomy" id="418459"/>
    <lineage>
        <taxon>Eukaryota</taxon>
        <taxon>Fungi</taxon>
        <taxon>Dikarya</taxon>
        <taxon>Basidiomycota</taxon>
        <taxon>Pucciniomycotina</taxon>
        <taxon>Pucciniomycetes</taxon>
        <taxon>Pucciniales</taxon>
        <taxon>Pucciniaceae</taxon>
        <taxon>Puccinia</taxon>
    </lineage>
</organism>
<keyword evidence="2" id="KW-0862">Zinc</keyword>
<proteinExistence type="predicted"/>
<gene>
    <name evidence="5" type="ORF">PGTG_19567</name>
</gene>
<dbReference type="GeneID" id="10534961"/>
<evidence type="ECO:0000313" key="5">
    <source>
        <dbReference type="EMBL" id="EFP93672.1"/>
    </source>
</evidence>
<evidence type="ECO:0000259" key="4">
    <source>
        <dbReference type="PROSITE" id="PS50158"/>
    </source>
</evidence>
<dbReference type="AlphaFoldDB" id="E3LAU7"/>
<feature type="region of interest" description="Disordered" evidence="3">
    <location>
        <begin position="88"/>
        <end position="114"/>
    </location>
</feature>
<name>E3LAU7_PUCGT</name>
<keyword evidence="2" id="KW-0863">Zinc-finger</keyword>
<keyword evidence="2" id="KW-0479">Metal-binding</keyword>
<evidence type="ECO:0000256" key="2">
    <source>
        <dbReference type="PROSITE-ProRule" id="PRU00047"/>
    </source>
</evidence>
<feature type="region of interest" description="Disordered" evidence="3">
    <location>
        <begin position="1"/>
        <end position="34"/>
    </location>
</feature>
<protein>
    <recommendedName>
        <fullName evidence="4">CCHC-type domain-containing protein</fullName>
    </recommendedName>
</protein>